<feature type="compositionally biased region" description="Polar residues" evidence="1">
    <location>
        <begin position="1"/>
        <end position="11"/>
    </location>
</feature>
<feature type="region of interest" description="Disordered" evidence="1">
    <location>
        <begin position="167"/>
        <end position="246"/>
    </location>
</feature>
<reference evidence="3" key="2">
    <citation type="submission" date="2022-06" db="UniProtKB">
        <authorList>
            <consortium name="EnsemblMetazoa"/>
        </authorList>
    </citation>
    <scope>IDENTIFICATION</scope>
    <source>
        <strain evidence="3">PS312</strain>
    </source>
</reference>
<organism evidence="3 4">
    <name type="scientific">Pristionchus pacificus</name>
    <name type="common">Parasitic nematode worm</name>
    <dbReference type="NCBI Taxonomy" id="54126"/>
    <lineage>
        <taxon>Eukaryota</taxon>
        <taxon>Metazoa</taxon>
        <taxon>Ecdysozoa</taxon>
        <taxon>Nematoda</taxon>
        <taxon>Chromadorea</taxon>
        <taxon>Rhabditida</taxon>
        <taxon>Rhabditina</taxon>
        <taxon>Diplogasteromorpha</taxon>
        <taxon>Diplogasteroidea</taxon>
        <taxon>Neodiplogasteridae</taxon>
        <taxon>Pristionchus</taxon>
    </lineage>
</organism>
<feature type="compositionally biased region" description="Low complexity" evidence="1">
    <location>
        <begin position="99"/>
        <end position="122"/>
    </location>
</feature>
<name>A0A8R1Z9K1_PRIPA</name>
<evidence type="ECO:0000313" key="3">
    <source>
        <dbReference type="EnsemblMetazoa" id="PPA46565.1"/>
    </source>
</evidence>
<evidence type="ECO:0000256" key="2">
    <source>
        <dbReference type="SAM" id="Phobius"/>
    </source>
</evidence>
<accession>A0A8R1Z9K1</accession>
<feature type="region of interest" description="Disordered" evidence="1">
    <location>
        <begin position="99"/>
        <end position="129"/>
    </location>
</feature>
<gene>
    <name evidence="3" type="primary">WBGene00304344</name>
</gene>
<dbReference type="EnsemblMetazoa" id="PPA46565.1">
    <property type="protein sequence ID" value="PPA46565.1"/>
    <property type="gene ID" value="WBGene00304344"/>
</dbReference>
<feature type="compositionally biased region" description="Low complexity" evidence="1">
    <location>
        <begin position="236"/>
        <end position="246"/>
    </location>
</feature>
<feature type="compositionally biased region" description="Low complexity" evidence="1">
    <location>
        <begin position="167"/>
        <end position="221"/>
    </location>
</feature>
<feature type="compositionally biased region" description="Basic and acidic residues" evidence="1">
    <location>
        <begin position="17"/>
        <end position="31"/>
    </location>
</feature>
<dbReference type="AlphaFoldDB" id="A0A8R1Z9K1"/>
<dbReference type="OrthoDB" id="5820472at2759"/>
<keyword evidence="4" id="KW-1185">Reference proteome</keyword>
<feature type="transmembrane region" description="Helical" evidence="2">
    <location>
        <begin position="365"/>
        <end position="392"/>
    </location>
</feature>
<evidence type="ECO:0000256" key="1">
    <source>
        <dbReference type="SAM" id="MobiDB-lite"/>
    </source>
</evidence>
<keyword evidence="2" id="KW-0472">Membrane</keyword>
<protein>
    <submittedName>
        <fullName evidence="3">Uncharacterized protein</fullName>
    </submittedName>
</protein>
<feature type="compositionally biased region" description="Acidic residues" evidence="1">
    <location>
        <begin position="56"/>
        <end position="70"/>
    </location>
</feature>
<evidence type="ECO:0000313" key="4">
    <source>
        <dbReference type="Proteomes" id="UP000005239"/>
    </source>
</evidence>
<sequence>SSPFITETTTRVVPIGGEERRREGGGGRGRGDPMVVVTHNGDIDENGQSREKELIDPIEEENEEDDEEYIEGEDLDDEETTDMSTTVFRARLTTSRPTVPTTEATVPSTSVTVPPTRSTIPPFRETTPHWVSSIGEGEEWNDILLRGENLPPATTRKISIQRVTTTHLPSTLPSTTTASTTTTQTSTQTTTTRRPTTTRTTTTTEAPTTTTEEATSVSVRTEFPDYPSFDGFEVPTTTESTTLGTTTKMVETRRPVQSRLPTHEEMPSLSVPESFAPPPSVDYSPFDRFDPTLNGIPSLSSSNPTLSNDLPDYISFNDVDAIPIQIGHISQKGSAKSGRPNLSLLSHRRQFESLHTDSYRSTNRFFGLLLALVLIVATLPSLLLVVLGAMYYGRGSHPMDRSKLSDIIGVLSVIMSLFIFFVVPLLLLYSTIGLLFCHTHHTLCPLVQPPTDTLEDVVLVMEGCARVQTPLIRMSQSSLLAAVSAFPVAVLLLHLSNYFLRMRREHYWTHSDSDLM</sequence>
<feature type="region of interest" description="Disordered" evidence="1">
    <location>
        <begin position="1"/>
        <end position="70"/>
    </location>
</feature>
<proteinExistence type="predicted"/>
<dbReference type="Proteomes" id="UP000005239">
    <property type="component" value="Unassembled WGS sequence"/>
</dbReference>
<feature type="transmembrane region" description="Helical" evidence="2">
    <location>
        <begin position="479"/>
        <end position="500"/>
    </location>
</feature>
<reference evidence="4" key="1">
    <citation type="journal article" date="2008" name="Nat. Genet.">
        <title>The Pristionchus pacificus genome provides a unique perspective on nematode lifestyle and parasitism.</title>
        <authorList>
            <person name="Dieterich C."/>
            <person name="Clifton S.W."/>
            <person name="Schuster L.N."/>
            <person name="Chinwalla A."/>
            <person name="Delehaunty K."/>
            <person name="Dinkelacker I."/>
            <person name="Fulton L."/>
            <person name="Fulton R."/>
            <person name="Godfrey J."/>
            <person name="Minx P."/>
            <person name="Mitreva M."/>
            <person name="Roeseler W."/>
            <person name="Tian H."/>
            <person name="Witte H."/>
            <person name="Yang S.P."/>
            <person name="Wilson R.K."/>
            <person name="Sommer R.J."/>
        </authorList>
    </citation>
    <scope>NUCLEOTIDE SEQUENCE [LARGE SCALE GENOMIC DNA]</scope>
    <source>
        <strain evidence="4">PS312</strain>
    </source>
</reference>
<feature type="transmembrane region" description="Helical" evidence="2">
    <location>
        <begin position="404"/>
        <end position="429"/>
    </location>
</feature>
<keyword evidence="2" id="KW-1133">Transmembrane helix</keyword>
<keyword evidence="2" id="KW-0812">Transmembrane</keyword>